<reference evidence="1 2" key="1">
    <citation type="submission" date="2022-05" db="EMBL/GenBank/DDBJ databases">
        <authorList>
            <consortium name="Genoscope - CEA"/>
            <person name="William W."/>
        </authorList>
    </citation>
    <scope>NUCLEOTIDE SEQUENCE [LARGE SCALE GENOMIC DNA]</scope>
</reference>
<proteinExistence type="predicted"/>
<evidence type="ECO:0000313" key="2">
    <source>
        <dbReference type="Proteomes" id="UP001159427"/>
    </source>
</evidence>
<name>A0ABN8LRZ1_9CNID</name>
<keyword evidence="2" id="KW-1185">Reference proteome</keyword>
<comment type="caution">
    <text evidence="1">The sequence shown here is derived from an EMBL/GenBank/DDBJ whole genome shotgun (WGS) entry which is preliminary data.</text>
</comment>
<organism evidence="1 2">
    <name type="scientific">Porites evermanni</name>
    <dbReference type="NCBI Taxonomy" id="104178"/>
    <lineage>
        <taxon>Eukaryota</taxon>
        <taxon>Metazoa</taxon>
        <taxon>Cnidaria</taxon>
        <taxon>Anthozoa</taxon>
        <taxon>Hexacorallia</taxon>
        <taxon>Scleractinia</taxon>
        <taxon>Fungiina</taxon>
        <taxon>Poritidae</taxon>
        <taxon>Porites</taxon>
    </lineage>
</organism>
<gene>
    <name evidence="1" type="ORF">PEVE_00043457</name>
</gene>
<protein>
    <submittedName>
        <fullName evidence="1">Uncharacterized protein</fullName>
    </submittedName>
</protein>
<evidence type="ECO:0000313" key="1">
    <source>
        <dbReference type="EMBL" id="CAH3018510.1"/>
    </source>
</evidence>
<accession>A0ABN8LRZ1</accession>
<sequence>MRFTWFNVNAGYDNQLNPFSSDSGTNFTNMSFLPGVWNYSDFDSYIKQKTVIKSSRKDDEYRISLAFDETIFKVTITLKTNYQLDFTKFNFYELIGCDKKVLTALSNVGTKVPNLSQDTDILNIHCDLVSDSLVDGEENDIVYSFSTSVLRTSYNFILQPRRITYNPINKQTISSVRIDYLQGNELVRSQLEDVTRSPGNNQHQIKNGYKFTIDDISFYDWYYFEVQFQL</sequence>
<dbReference type="Proteomes" id="UP001159427">
    <property type="component" value="Unassembled WGS sequence"/>
</dbReference>
<dbReference type="EMBL" id="CALNXI010000089">
    <property type="protein sequence ID" value="CAH3018510.1"/>
    <property type="molecule type" value="Genomic_DNA"/>
</dbReference>